<dbReference type="InterPro" id="IPR037923">
    <property type="entry name" value="HTH-like"/>
</dbReference>
<dbReference type="InterPro" id="IPR020449">
    <property type="entry name" value="Tscrpt_reg_AraC-type_HTH"/>
</dbReference>
<organism evidence="5 6">
    <name type="scientific">Megamonas hypermegale</name>
    <dbReference type="NCBI Taxonomy" id="158847"/>
    <lineage>
        <taxon>Bacteria</taxon>
        <taxon>Bacillati</taxon>
        <taxon>Bacillota</taxon>
        <taxon>Negativicutes</taxon>
        <taxon>Selenomonadales</taxon>
        <taxon>Selenomonadaceae</taxon>
        <taxon>Megamonas</taxon>
    </lineage>
</organism>
<evidence type="ECO:0000259" key="4">
    <source>
        <dbReference type="PROSITE" id="PS01124"/>
    </source>
</evidence>
<dbReference type="SMART" id="SM00342">
    <property type="entry name" value="HTH_ARAC"/>
    <property type="match status" value="1"/>
</dbReference>
<evidence type="ECO:0000313" key="5">
    <source>
        <dbReference type="EMBL" id="HJF85169.1"/>
    </source>
</evidence>
<dbReference type="EMBL" id="DYVR01000159">
    <property type="protein sequence ID" value="HJF85169.1"/>
    <property type="molecule type" value="Genomic_DNA"/>
</dbReference>
<sequence>MLKDYPYTAIKYQFFSDLPLITLVGIGLQDITDHAYSWHNLHRRDKHCLLQYCISGQGALTVNNSTYTVSKGKAFLINIPGNSHYYLPQNSSRWKFIYLEFSAETLPLLCKIHNRLGPVIYLEKETELIQQISSFYEHALNNTLNSLFLNTKLAYNFWMDLLNYSLAYSAENSAKIDIAKQYIEHNYWKSTLNIDMLADETGYSKYHLCKKFHKQFGISPMKYLQQMRISVACKLLINKPDFTVKKIAAEVGFNDSDYFCKVFKLLKGTTPNTFRKQSAYYNSLQIIYEKPQKN</sequence>
<evidence type="ECO:0000313" key="6">
    <source>
        <dbReference type="Proteomes" id="UP000780768"/>
    </source>
</evidence>
<dbReference type="Gene3D" id="1.10.10.60">
    <property type="entry name" value="Homeodomain-like"/>
    <property type="match status" value="2"/>
</dbReference>
<dbReference type="Pfam" id="PF12833">
    <property type="entry name" value="HTH_18"/>
    <property type="match status" value="1"/>
</dbReference>
<evidence type="ECO:0000256" key="1">
    <source>
        <dbReference type="ARBA" id="ARBA00023015"/>
    </source>
</evidence>
<dbReference type="AlphaFoldDB" id="A0A921L7S5"/>
<dbReference type="PROSITE" id="PS01124">
    <property type="entry name" value="HTH_ARAC_FAMILY_2"/>
    <property type="match status" value="1"/>
</dbReference>
<feature type="domain" description="HTH araC/xylS-type" evidence="4">
    <location>
        <begin position="177"/>
        <end position="277"/>
    </location>
</feature>
<dbReference type="PANTHER" id="PTHR43280">
    <property type="entry name" value="ARAC-FAMILY TRANSCRIPTIONAL REGULATOR"/>
    <property type="match status" value="1"/>
</dbReference>
<dbReference type="InterPro" id="IPR003313">
    <property type="entry name" value="AraC-bd"/>
</dbReference>
<evidence type="ECO:0000256" key="3">
    <source>
        <dbReference type="ARBA" id="ARBA00023163"/>
    </source>
</evidence>
<keyword evidence="3" id="KW-0804">Transcription</keyword>
<protein>
    <submittedName>
        <fullName evidence="5">AraC family transcriptional regulator</fullName>
    </submittedName>
</protein>
<reference evidence="5" key="2">
    <citation type="submission" date="2021-09" db="EMBL/GenBank/DDBJ databases">
        <authorList>
            <person name="Gilroy R."/>
        </authorList>
    </citation>
    <scope>NUCLEOTIDE SEQUENCE</scope>
    <source>
        <strain evidence="5">7318</strain>
    </source>
</reference>
<keyword evidence="2" id="KW-0238">DNA-binding</keyword>
<dbReference type="GO" id="GO:0003700">
    <property type="term" value="F:DNA-binding transcription factor activity"/>
    <property type="evidence" value="ECO:0007669"/>
    <property type="project" value="InterPro"/>
</dbReference>
<dbReference type="GO" id="GO:0043565">
    <property type="term" value="F:sequence-specific DNA binding"/>
    <property type="evidence" value="ECO:0007669"/>
    <property type="project" value="InterPro"/>
</dbReference>
<dbReference type="SUPFAM" id="SSF51215">
    <property type="entry name" value="Regulatory protein AraC"/>
    <property type="match status" value="1"/>
</dbReference>
<dbReference type="PANTHER" id="PTHR43280:SF30">
    <property type="entry name" value="MMSAB OPERON REGULATORY PROTEIN"/>
    <property type="match status" value="1"/>
</dbReference>
<keyword evidence="1" id="KW-0805">Transcription regulation</keyword>
<proteinExistence type="predicted"/>
<dbReference type="InterPro" id="IPR018060">
    <property type="entry name" value="HTH_AraC"/>
</dbReference>
<gene>
    <name evidence="5" type="ORF">K8V65_05875</name>
</gene>
<comment type="caution">
    <text evidence="5">The sequence shown here is derived from an EMBL/GenBank/DDBJ whole genome shotgun (WGS) entry which is preliminary data.</text>
</comment>
<evidence type="ECO:0000256" key="2">
    <source>
        <dbReference type="ARBA" id="ARBA00023125"/>
    </source>
</evidence>
<dbReference type="Gene3D" id="2.60.120.280">
    <property type="entry name" value="Regulatory protein AraC"/>
    <property type="match status" value="1"/>
</dbReference>
<dbReference type="SUPFAM" id="SSF46689">
    <property type="entry name" value="Homeodomain-like"/>
    <property type="match status" value="2"/>
</dbReference>
<dbReference type="Proteomes" id="UP000780768">
    <property type="component" value="Unassembled WGS sequence"/>
</dbReference>
<dbReference type="InterPro" id="IPR018062">
    <property type="entry name" value="HTH_AraC-typ_CS"/>
</dbReference>
<dbReference type="InterPro" id="IPR009057">
    <property type="entry name" value="Homeodomain-like_sf"/>
</dbReference>
<accession>A0A921L7S5</accession>
<dbReference type="PROSITE" id="PS00041">
    <property type="entry name" value="HTH_ARAC_FAMILY_1"/>
    <property type="match status" value="1"/>
</dbReference>
<dbReference type="PRINTS" id="PR00032">
    <property type="entry name" value="HTHARAC"/>
</dbReference>
<reference evidence="5" key="1">
    <citation type="journal article" date="2021" name="PeerJ">
        <title>Extensive microbial diversity within the chicken gut microbiome revealed by metagenomics and culture.</title>
        <authorList>
            <person name="Gilroy R."/>
            <person name="Ravi A."/>
            <person name="Getino M."/>
            <person name="Pursley I."/>
            <person name="Horton D.L."/>
            <person name="Alikhan N.F."/>
            <person name="Baker D."/>
            <person name="Gharbi K."/>
            <person name="Hall N."/>
            <person name="Watson M."/>
            <person name="Adriaenssens E.M."/>
            <person name="Foster-Nyarko E."/>
            <person name="Jarju S."/>
            <person name="Secka A."/>
            <person name="Antonio M."/>
            <person name="Oren A."/>
            <person name="Chaudhuri R.R."/>
            <person name="La Ragione R."/>
            <person name="Hildebrand F."/>
            <person name="Pallen M.J."/>
        </authorList>
    </citation>
    <scope>NUCLEOTIDE SEQUENCE</scope>
    <source>
        <strain evidence="5">7318</strain>
    </source>
</reference>
<dbReference type="RefSeq" id="WP_289549014.1">
    <property type="nucleotide sequence ID" value="NZ_JAUDCE010000053.1"/>
</dbReference>
<name>A0A921L7S5_9FIRM</name>
<dbReference type="Pfam" id="PF02311">
    <property type="entry name" value="AraC_binding"/>
    <property type="match status" value="1"/>
</dbReference>